<dbReference type="WBParaSite" id="nRc.2.0.1.t47804-RA">
    <property type="protein sequence ID" value="nRc.2.0.1.t47804-RA"/>
    <property type="gene ID" value="nRc.2.0.1.g47804"/>
</dbReference>
<sequence length="250" mass="28305">MLQTWSLEPQKRPNFTQLRQNLRRMLEELTEDYLYLKLDCSRDYYNVHQDYPSGQGFSTTASATDGPLIVESPSRKKTSNNNFRTPMILTPRVKSPNRNKLDRLQGFLNSGLNLNDETPSALDVRSTDLGVTNRNYEQYCQTTANQKLSPAPIGRLKTRINESSSSPLSKNTFEISDDETNGTAISRVFVEESDDSEKPFKEENDQNSDDNSKMVVSSATDYSEQNSPVSNCPTTPRLSSTSEQMLIKKH</sequence>
<name>A0A915L9S1_ROMCU</name>
<evidence type="ECO:0000256" key="1">
    <source>
        <dbReference type="SAM" id="MobiDB-lite"/>
    </source>
</evidence>
<proteinExistence type="predicted"/>
<dbReference type="AlphaFoldDB" id="A0A915L9S1"/>
<organism evidence="2 3">
    <name type="scientific">Romanomermis culicivorax</name>
    <name type="common">Nematode worm</name>
    <dbReference type="NCBI Taxonomy" id="13658"/>
    <lineage>
        <taxon>Eukaryota</taxon>
        <taxon>Metazoa</taxon>
        <taxon>Ecdysozoa</taxon>
        <taxon>Nematoda</taxon>
        <taxon>Enoplea</taxon>
        <taxon>Dorylaimia</taxon>
        <taxon>Mermithida</taxon>
        <taxon>Mermithoidea</taxon>
        <taxon>Mermithidae</taxon>
        <taxon>Romanomermis</taxon>
    </lineage>
</organism>
<feature type="compositionally biased region" description="Polar residues" evidence="1">
    <location>
        <begin position="161"/>
        <end position="174"/>
    </location>
</feature>
<evidence type="ECO:0000313" key="2">
    <source>
        <dbReference type="Proteomes" id="UP000887565"/>
    </source>
</evidence>
<feature type="compositionally biased region" description="Polar residues" evidence="1">
    <location>
        <begin position="214"/>
        <end position="244"/>
    </location>
</feature>
<keyword evidence="2" id="KW-1185">Reference proteome</keyword>
<protein>
    <submittedName>
        <fullName evidence="3">Uncharacterized protein</fullName>
    </submittedName>
</protein>
<evidence type="ECO:0000313" key="3">
    <source>
        <dbReference type="WBParaSite" id="nRc.2.0.1.t47804-RA"/>
    </source>
</evidence>
<accession>A0A915L9S1</accession>
<dbReference type="Proteomes" id="UP000887565">
    <property type="component" value="Unplaced"/>
</dbReference>
<feature type="region of interest" description="Disordered" evidence="1">
    <location>
        <begin position="158"/>
        <end position="250"/>
    </location>
</feature>
<reference evidence="3" key="1">
    <citation type="submission" date="2022-11" db="UniProtKB">
        <authorList>
            <consortium name="WormBaseParasite"/>
        </authorList>
    </citation>
    <scope>IDENTIFICATION</scope>
</reference>